<dbReference type="InterPro" id="IPR002397">
    <property type="entry name" value="Cyt_P450_B"/>
</dbReference>
<dbReference type="EC" id="1.14.-.-" evidence="3"/>
<dbReference type="SUPFAM" id="SSF48264">
    <property type="entry name" value="Cytochrome P450"/>
    <property type="match status" value="1"/>
</dbReference>
<proteinExistence type="inferred from homology"/>
<keyword evidence="2" id="KW-0479">Metal-binding</keyword>
<dbReference type="PRINTS" id="PR00359">
    <property type="entry name" value="BP450"/>
</dbReference>
<keyword evidence="4" id="KW-1185">Reference proteome</keyword>
<comment type="caution">
    <text evidence="3">The sequence shown here is derived from an EMBL/GenBank/DDBJ whole genome shotgun (WGS) entry which is preliminary data.</text>
</comment>
<evidence type="ECO:0000313" key="3">
    <source>
        <dbReference type="EMBL" id="MFC4508275.1"/>
    </source>
</evidence>
<name>A0ABV9B963_9ACTN</name>
<dbReference type="PROSITE" id="PS00086">
    <property type="entry name" value="CYTOCHROME_P450"/>
    <property type="match status" value="1"/>
</dbReference>
<dbReference type="Proteomes" id="UP001595839">
    <property type="component" value="Unassembled WGS sequence"/>
</dbReference>
<keyword evidence="2 3" id="KW-0560">Oxidoreductase</keyword>
<dbReference type="InterPro" id="IPR001128">
    <property type="entry name" value="Cyt_P450"/>
</dbReference>
<keyword evidence="2" id="KW-0503">Monooxygenase</keyword>
<dbReference type="InterPro" id="IPR036396">
    <property type="entry name" value="Cyt_P450_sf"/>
</dbReference>
<dbReference type="PANTHER" id="PTHR46696:SF1">
    <property type="entry name" value="CYTOCHROME P450 YJIB-RELATED"/>
    <property type="match status" value="1"/>
</dbReference>
<keyword evidence="2" id="KW-0349">Heme</keyword>
<organism evidence="3 4">
    <name type="scientific">Streptomyces vulcanius</name>
    <dbReference type="NCBI Taxonomy" id="1441876"/>
    <lineage>
        <taxon>Bacteria</taxon>
        <taxon>Bacillati</taxon>
        <taxon>Actinomycetota</taxon>
        <taxon>Actinomycetes</taxon>
        <taxon>Kitasatosporales</taxon>
        <taxon>Streptomycetaceae</taxon>
        <taxon>Streptomyces</taxon>
    </lineage>
</organism>
<protein>
    <submittedName>
        <fullName evidence="3">Cytochrome P450</fullName>
        <ecNumber evidence="3">1.14.-.-</ecNumber>
    </submittedName>
</protein>
<dbReference type="RefSeq" id="WP_381187317.1">
    <property type="nucleotide sequence ID" value="NZ_JBHSFK010000074.1"/>
</dbReference>
<reference evidence="4" key="1">
    <citation type="journal article" date="2019" name="Int. J. Syst. Evol. Microbiol.">
        <title>The Global Catalogue of Microorganisms (GCM) 10K type strain sequencing project: providing services to taxonomists for standard genome sequencing and annotation.</title>
        <authorList>
            <consortium name="The Broad Institute Genomics Platform"/>
            <consortium name="The Broad Institute Genome Sequencing Center for Infectious Disease"/>
            <person name="Wu L."/>
            <person name="Ma J."/>
        </authorList>
    </citation>
    <scope>NUCLEOTIDE SEQUENCE [LARGE SCALE GENOMIC DNA]</scope>
    <source>
        <strain evidence="4">CGMCC 4.7177</strain>
    </source>
</reference>
<dbReference type="Pfam" id="PF00067">
    <property type="entry name" value="p450"/>
    <property type="match status" value="2"/>
</dbReference>
<dbReference type="PANTHER" id="PTHR46696">
    <property type="entry name" value="P450, PUTATIVE (EUROFUNG)-RELATED"/>
    <property type="match status" value="1"/>
</dbReference>
<accession>A0ABV9B963</accession>
<evidence type="ECO:0000313" key="4">
    <source>
        <dbReference type="Proteomes" id="UP001595839"/>
    </source>
</evidence>
<keyword evidence="2" id="KW-0408">Iron</keyword>
<dbReference type="CDD" id="cd11030">
    <property type="entry name" value="CYP105-like"/>
    <property type="match status" value="1"/>
</dbReference>
<evidence type="ECO:0000256" key="2">
    <source>
        <dbReference type="RuleBase" id="RU000461"/>
    </source>
</evidence>
<dbReference type="Gene3D" id="1.10.630.10">
    <property type="entry name" value="Cytochrome P450"/>
    <property type="match status" value="1"/>
</dbReference>
<comment type="similarity">
    <text evidence="1 2">Belongs to the cytochrome P450 family.</text>
</comment>
<evidence type="ECO:0000256" key="1">
    <source>
        <dbReference type="ARBA" id="ARBA00010617"/>
    </source>
</evidence>
<gene>
    <name evidence="3" type="ORF">ACFPIH_54345</name>
</gene>
<sequence>MPEYVLARPKATPLDPPLAYSRLREEEPVSRVTIWDGRRSAWLVTRYEDARAVLGHSAFSSDSSHAGYPSLRPDHPPMPPGFFANVDPPLHTTMRRTLTREFMIKKIDALRPAIADITGQLLDEMTRSQGPVDLVESFALPLPSLVICELLGVPYEDHEYFQSRSKVFVDITATGQQFAKAWGELNAYLLDLLTAKRKAPGDDVLSRLGEQVDAGTVTERDATDLAVFLLFAGHETTANMIALGTVTLLQNPDQIPRLLAGPAETALAVEELLRYLSIVHLGLRRRAIEDVTIGNVTISAGDGVIVPIHLANRDPEFFTDPDRLDLGRANARQHVAFGYGIHQCLGQPLARAELQVVLPELFRRLPGLRLDTPLEDLAFKQATGVYGVRALPVTW</sequence>
<dbReference type="GO" id="GO:0016491">
    <property type="term" value="F:oxidoreductase activity"/>
    <property type="evidence" value="ECO:0007669"/>
    <property type="project" value="UniProtKB-KW"/>
</dbReference>
<dbReference type="PRINTS" id="PR00385">
    <property type="entry name" value="P450"/>
</dbReference>
<dbReference type="InterPro" id="IPR017972">
    <property type="entry name" value="Cyt_P450_CS"/>
</dbReference>
<dbReference type="EMBL" id="JBHSFK010000074">
    <property type="protein sequence ID" value="MFC4508275.1"/>
    <property type="molecule type" value="Genomic_DNA"/>
</dbReference>